<evidence type="ECO:0000259" key="5">
    <source>
        <dbReference type="PROSITE" id="PS50222"/>
    </source>
</evidence>
<accession>A0A8C6Z0F2</accession>
<keyword evidence="2" id="KW-0677">Repeat</keyword>
<dbReference type="InterPro" id="IPR018247">
    <property type="entry name" value="EF_Hand_1_Ca_BS"/>
</dbReference>
<dbReference type="PROSITE" id="PS50222">
    <property type="entry name" value="EF_HAND_2"/>
    <property type="match status" value="3"/>
</dbReference>
<dbReference type="Pfam" id="PF13499">
    <property type="entry name" value="EF-hand_7"/>
    <property type="match status" value="2"/>
</dbReference>
<evidence type="ECO:0000256" key="3">
    <source>
        <dbReference type="ARBA" id="ARBA00022837"/>
    </source>
</evidence>
<dbReference type="InterPro" id="IPR043582">
    <property type="entry name" value="CaBP1/2/4/5"/>
</dbReference>
<dbReference type="Proteomes" id="UP000694420">
    <property type="component" value="Unplaced"/>
</dbReference>
<dbReference type="AlphaFoldDB" id="A0A8C6Z0F2"/>
<dbReference type="InterPro" id="IPR011992">
    <property type="entry name" value="EF-hand-dom_pair"/>
</dbReference>
<reference evidence="6" key="1">
    <citation type="submission" date="2025-08" db="UniProtKB">
        <authorList>
            <consortium name="Ensembl"/>
        </authorList>
    </citation>
    <scope>IDENTIFICATION</scope>
</reference>
<feature type="domain" description="EF-hand" evidence="5">
    <location>
        <begin position="208"/>
        <end position="243"/>
    </location>
</feature>
<feature type="domain" description="EF-hand" evidence="5">
    <location>
        <begin position="245"/>
        <end position="280"/>
    </location>
</feature>
<dbReference type="PANTHER" id="PTHR45917:SF4">
    <property type="entry name" value="CALCIUM-BINDING PROTEIN 4"/>
    <property type="match status" value="1"/>
</dbReference>
<protein>
    <submittedName>
        <fullName evidence="6">Calcium binding protein 4</fullName>
    </submittedName>
</protein>
<evidence type="ECO:0000256" key="4">
    <source>
        <dbReference type="SAM" id="MobiDB-lite"/>
    </source>
</evidence>
<keyword evidence="1" id="KW-0479">Metal-binding</keyword>
<dbReference type="FunFam" id="1.10.238.10:FF:000037">
    <property type="entry name" value="calcium-binding protein 1 isoform X2"/>
    <property type="match status" value="1"/>
</dbReference>
<sequence>GGTAQAWGRCSPRAQERCWAPAGTATRDGDAPVPGRSGDEGARGRVGALPSVGGVRGPPVVGLAAPRRWARAGGRGPAAPRGALSAIPLIPPAGVNFGARLAKVTLLFGPGGSGGLTVPACPAQERELSPEELDELLDAFKEFDTDQDGFISYKDLGACMRTLGYMPTEMELIEISQHIKMRMGGRVDFEDFVQMMGPKLREETAHMVGVRELKIAFREFDVNGDGEISGAEMREAIAALLGEQLKAQEVDEILRDVDLNGDGRVDFDDVRQLLRHRVLLALEPQRLVGVAGGAWGQRGAVRGRGGR</sequence>
<dbReference type="PROSITE" id="PS00018">
    <property type="entry name" value="EF_HAND_1"/>
    <property type="match status" value="3"/>
</dbReference>
<feature type="domain" description="EF-hand" evidence="5">
    <location>
        <begin position="131"/>
        <end position="166"/>
    </location>
</feature>
<dbReference type="GO" id="GO:0005246">
    <property type="term" value="F:calcium channel regulator activity"/>
    <property type="evidence" value="ECO:0007669"/>
    <property type="project" value="TreeGrafter"/>
</dbReference>
<evidence type="ECO:0000313" key="7">
    <source>
        <dbReference type="Proteomes" id="UP000694420"/>
    </source>
</evidence>
<organism evidence="6 7">
    <name type="scientific">Nothoprocta perdicaria</name>
    <name type="common">Chilean tinamou</name>
    <name type="synonym">Crypturus perdicarius</name>
    <dbReference type="NCBI Taxonomy" id="30464"/>
    <lineage>
        <taxon>Eukaryota</taxon>
        <taxon>Metazoa</taxon>
        <taxon>Chordata</taxon>
        <taxon>Craniata</taxon>
        <taxon>Vertebrata</taxon>
        <taxon>Euteleostomi</taxon>
        <taxon>Archelosauria</taxon>
        <taxon>Archosauria</taxon>
        <taxon>Dinosauria</taxon>
        <taxon>Saurischia</taxon>
        <taxon>Theropoda</taxon>
        <taxon>Coelurosauria</taxon>
        <taxon>Aves</taxon>
        <taxon>Palaeognathae</taxon>
        <taxon>Tinamiformes</taxon>
        <taxon>Tinamidae</taxon>
        <taxon>Nothoprocta</taxon>
    </lineage>
</organism>
<evidence type="ECO:0000256" key="1">
    <source>
        <dbReference type="ARBA" id="ARBA00022723"/>
    </source>
</evidence>
<dbReference type="GO" id="GO:0005737">
    <property type="term" value="C:cytoplasm"/>
    <property type="evidence" value="ECO:0007669"/>
    <property type="project" value="TreeGrafter"/>
</dbReference>
<feature type="region of interest" description="Disordered" evidence="4">
    <location>
        <begin position="19"/>
        <end position="51"/>
    </location>
</feature>
<keyword evidence="3" id="KW-0106">Calcium</keyword>
<evidence type="ECO:0000313" key="6">
    <source>
        <dbReference type="Ensembl" id="ENSNPEP00000006933.1"/>
    </source>
</evidence>
<dbReference type="Gene3D" id="1.10.238.10">
    <property type="entry name" value="EF-hand"/>
    <property type="match status" value="2"/>
</dbReference>
<dbReference type="GO" id="GO:0005509">
    <property type="term" value="F:calcium ion binding"/>
    <property type="evidence" value="ECO:0007669"/>
    <property type="project" value="InterPro"/>
</dbReference>
<dbReference type="CDD" id="cd00051">
    <property type="entry name" value="EFh"/>
    <property type="match status" value="1"/>
</dbReference>
<dbReference type="SUPFAM" id="SSF47473">
    <property type="entry name" value="EF-hand"/>
    <property type="match status" value="1"/>
</dbReference>
<proteinExistence type="predicted"/>
<dbReference type="PANTHER" id="PTHR45917">
    <property type="entry name" value="CALCIUM-BINDING PROTEIN 1-RELATED"/>
    <property type="match status" value="1"/>
</dbReference>
<name>A0A8C6Z0F2_NOTPE</name>
<dbReference type="SMART" id="SM00054">
    <property type="entry name" value="EFh"/>
    <property type="match status" value="3"/>
</dbReference>
<dbReference type="Ensembl" id="ENSNPET00000007102.1">
    <property type="protein sequence ID" value="ENSNPEP00000006933.1"/>
    <property type="gene ID" value="ENSNPEG00000005218.1"/>
</dbReference>
<keyword evidence="7" id="KW-1185">Reference proteome</keyword>
<reference evidence="6" key="2">
    <citation type="submission" date="2025-09" db="UniProtKB">
        <authorList>
            <consortium name="Ensembl"/>
        </authorList>
    </citation>
    <scope>IDENTIFICATION</scope>
</reference>
<dbReference type="InterPro" id="IPR002048">
    <property type="entry name" value="EF_hand_dom"/>
</dbReference>
<evidence type="ECO:0000256" key="2">
    <source>
        <dbReference type="ARBA" id="ARBA00022737"/>
    </source>
</evidence>
<dbReference type="FunFam" id="1.10.238.10:FF:000069">
    <property type="entry name" value="calcium-binding protein 1 isoform X1"/>
    <property type="match status" value="1"/>
</dbReference>